<proteinExistence type="predicted"/>
<gene>
    <name evidence="1" type="ORF">JRQ81_006041</name>
</gene>
<evidence type="ECO:0000313" key="2">
    <source>
        <dbReference type="Proteomes" id="UP001142489"/>
    </source>
</evidence>
<protein>
    <submittedName>
        <fullName evidence="1">Uncharacterized protein</fullName>
    </submittedName>
</protein>
<keyword evidence="2" id="KW-1185">Reference proteome</keyword>
<accession>A0A9Q0XHC5</accession>
<organism evidence="1 2">
    <name type="scientific">Phrynocephalus forsythii</name>
    <dbReference type="NCBI Taxonomy" id="171643"/>
    <lineage>
        <taxon>Eukaryota</taxon>
        <taxon>Metazoa</taxon>
        <taxon>Chordata</taxon>
        <taxon>Craniata</taxon>
        <taxon>Vertebrata</taxon>
        <taxon>Euteleostomi</taxon>
        <taxon>Lepidosauria</taxon>
        <taxon>Squamata</taxon>
        <taxon>Bifurcata</taxon>
        <taxon>Unidentata</taxon>
        <taxon>Episquamata</taxon>
        <taxon>Toxicofera</taxon>
        <taxon>Iguania</taxon>
        <taxon>Acrodonta</taxon>
        <taxon>Agamidae</taxon>
        <taxon>Agaminae</taxon>
        <taxon>Phrynocephalus</taxon>
    </lineage>
</organism>
<dbReference type="AlphaFoldDB" id="A0A9Q0XHC5"/>
<evidence type="ECO:0000313" key="1">
    <source>
        <dbReference type="EMBL" id="KAJ7314105.1"/>
    </source>
</evidence>
<comment type="caution">
    <text evidence="1">The sequence shown here is derived from an EMBL/GenBank/DDBJ whole genome shotgun (WGS) entry which is preliminary data.</text>
</comment>
<dbReference type="Proteomes" id="UP001142489">
    <property type="component" value="Unassembled WGS sequence"/>
</dbReference>
<name>A0A9Q0XHC5_9SAUR</name>
<sequence>MVEGSTYPDIKRLMPSAETLCKYWQRADVVEWSCGEKCLNNSSHKQQRDDDD</sequence>
<reference evidence="1" key="1">
    <citation type="journal article" date="2023" name="DNA Res.">
        <title>Chromosome-level genome assembly of Phrynocephalus forsythii using third-generation DNA sequencing and Hi-C analysis.</title>
        <authorList>
            <person name="Qi Y."/>
            <person name="Zhao W."/>
            <person name="Zhao Y."/>
            <person name="Niu C."/>
            <person name="Cao S."/>
            <person name="Zhang Y."/>
        </authorList>
    </citation>
    <scope>NUCLEOTIDE SEQUENCE</scope>
    <source>
        <tissue evidence="1">Muscle</tissue>
    </source>
</reference>
<feature type="non-terminal residue" evidence="1">
    <location>
        <position position="1"/>
    </location>
</feature>
<dbReference type="EMBL" id="JAPFRF010000012">
    <property type="protein sequence ID" value="KAJ7314105.1"/>
    <property type="molecule type" value="Genomic_DNA"/>
</dbReference>